<feature type="transmembrane region" description="Helical" evidence="6">
    <location>
        <begin position="442"/>
        <end position="463"/>
    </location>
</feature>
<dbReference type="PANTHER" id="PTHR43791">
    <property type="entry name" value="PERMEASE-RELATED"/>
    <property type="match status" value="1"/>
</dbReference>
<dbReference type="InterPro" id="IPR036259">
    <property type="entry name" value="MFS_trans_sf"/>
</dbReference>
<keyword evidence="2" id="KW-0813">Transport</keyword>
<feature type="transmembrane region" description="Helical" evidence="6">
    <location>
        <begin position="156"/>
        <end position="179"/>
    </location>
</feature>
<comment type="subcellular location">
    <subcellularLocation>
        <location evidence="1">Membrane</location>
        <topology evidence="1">Multi-pass membrane protein</topology>
    </subcellularLocation>
</comment>
<keyword evidence="3 6" id="KW-0812">Transmembrane</keyword>
<reference evidence="7 8" key="1">
    <citation type="submission" date="2015-06" db="EMBL/GenBank/DDBJ databases">
        <title>Survival trade-offs in plant roots during colonization by closely related pathogenic and mutualistic fungi.</title>
        <authorList>
            <person name="Hacquard S."/>
            <person name="Kracher B."/>
            <person name="Hiruma K."/>
            <person name="Weinman A."/>
            <person name="Muench P."/>
            <person name="Garrido Oter R."/>
            <person name="Ver Loren van Themaat E."/>
            <person name="Dallerey J.-F."/>
            <person name="Damm U."/>
            <person name="Henrissat B."/>
            <person name="Lespinet O."/>
            <person name="Thon M."/>
            <person name="Kemen E."/>
            <person name="McHardy A.C."/>
            <person name="Schulze-Lefert P."/>
            <person name="O'Connell R.J."/>
        </authorList>
    </citation>
    <scope>NUCLEOTIDE SEQUENCE [LARGE SCALE GENOMIC DNA]</scope>
    <source>
        <strain evidence="7 8">0861</strain>
    </source>
</reference>
<dbReference type="SUPFAM" id="SSF103473">
    <property type="entry name" value="MFS general substrate transporter"/>
    <property type="match status" value="1"/>
</dbReference>
<evidence type="ECO:0000256" key="5">
    <source>
        <dbReference type="ARBA" id="ARBA00023136"/>
    </source>
</evidence>
<dbReference type="GO" id="GO:0022857">
    <property type="term" value="F:transmembrane transporter activity"/>
    <property type="evidence" value="ECO:0007669"/>
    <property type="project" value="InterPro"/>
</dbReference>
<feature type="transmembrane region" description="Helical" evidence="6">
    <location>
        <begin position="349"/>
        <end position="370"/>
    </location>
</feature>
<dbReference type="GO" id="GO:0016020">
    <property type="term" value="C:membrane"/>
    <property type="evidence" value="ECO:0007669"/>
    <property type="project" value="UniProtKB-SubCell"/>
</dbReference>
<dbReference type="InterPro" id="IPR011701">
    <property type="entry name" value="MFS"/>
</dbReference>
<dbReference type="EMBL" id="LFIV01000048">
    <property type="protein sequence ID" value="KZL73143.1"/>
    <property type="molecule type" value="Genomic_DNA"/>
</dbReference>
<evidence type="ECO:0000256" key="4">
    <source>
        <dbReference type="ARBA" id="ARBA00022989"/>
    </source>
</evidence>
<dbReference type="FunFam" id="1.20.1250.20:FF:000057">
    <property type="entry name" value="MFS general substrate transporter"/>
    <property type="match status" value="1"/>
</dbReference>
<dbReference type="AlphaFoldDB" id="A0A166U9R3"/>
<evidence type="ECO:0000313" key="7">
    <source>
        <dbReference type="EMBL" id="KZL73143.1"/>
    </source>
</evidence>
<comment type="caution">
    <text evidence="7">The sequence shown here is derived from an EMBL/GenBank/DDBJ whole genome shotgun (WGS) entry which is preliminary data.</text>
</comment>
<dbReference type="Proteomes" id="UP000076552">
    <property type="component" value="Unassembled WGS sequence"/>
</dbReference>
<dbReference type="PANTHER" id="PTHR43791:SF62">
    <property type="entry name" value="MAJOR FACILITATOR SUPERFAMILY (MFS) PROFILE DOMAIN-CONTAINING PROTEIN"/>
    <property type="match status" value="1"/>
</dbReference>
<keyword evidence="4 6" id="KW-1133">Transmembrane helix</keyword>
<feature type="transmembrane region" description="Helical" evidence="6">
    <location>
        <begin position="286"/>
        <end position="305"/>
    </location>
</feature>
<dbReference type="Pfam" id="PF07690">
    <property type="entry name" value="MFS_1"/>
    <property type="match status" value="1"/>
</dbReference>
<evidence type="ECO:0000313" key="8">
    <source>
        <dbReference type="Proteomes" id="UP000076552"/>
    </source>
</evidence>
<feature type="transmembrane region" description="Helical" evidence="6">
    <location>
        <begin position="376"/>
        <end position="397"/>
    </location>
</feature>
<organism evidence="7 8">
    <name type="scientific">Colletotrichum tofieldiae</name>
    <dbReference type="NCBI Taxonomy" id="708197"/>
    <lineage>
        <taxon>Eukaryota</taxon>
        <taxon>Fungi</taxon>
        <taxon>Dikarya</taxon>
        <taxon>Ascomycota</taxon>
        <taxon>Pezizomycotina</taxon>
        <taxon>Sordariomycetes</taxon>
        <taxon>Hypocreomycetidae</taxon>
        <taxon>Glomerellales</taxon>
        <taxon>Glomerellaceae</taxon>
        <taxon>Colletotrichum</taxon>
        <taxon>Colletotrichum spaethianum species complex</taxon>
    </lineage>
</organism>
<keyword evidence="5 6" id="KW-0472">Membrane</keyword>
<sequence length="482" mass="53800">MGTNLNNSKRGALQPTFDHIDSSILVVEKDIESEKDVDNDRISMSEEEFAVHEKSLAKKLDLTLVPVVWLLYLFNYLDRNNIAQSRLSTFEADLGLSGNQFNVAVFILSISYMLMQRPSHMLLTRPRAGIYIPVWTALWSCVSAATAGISNYSHLLVIRFSLGIAEAPFFPGAMHLLSCWYPRKELALRTAILFSGALLATAFSGLIVAGVLSGHEDFRGITGWQWLFIIERAVLLQQSWGSCCFLTFLDRSRVLQNGCSQKRSKMPPWNASGTGLKLSVKDLRTWTFVVMLMANHSAYGFNNFFPTIVKGFRLGNNTLTLVLTAPPYLLATGVAFFTAWFSDRRKERGFHISVPQAVACVGFIISVSTVNNAVRYAATFFYICGCFSSNAMVFSWTSSTSNQTPEKRACAMPIFNLLSQTGNLWSPYFFRSKDEPRYVMANLSMMASSALSIATCVIMKIMLTRANKKLKAEGKDETSFTL</sequence>
<evidence type="ECO:0000256" key="3">
    <source>
        <dbReference type="ARBA" id="ARBA00022692"/>
    </source>
</evidence>
<accession>A0A166U9R3</accession>
<evidence type="ECO:0000256" key="2">
    <source>
        <dbReference type="ARBA" id="ARBA00022448"/>
    </source>
</evidence>
<proteinExistence type="predicted"/>
<evidence type="ECO:0000256" key="6">
    <source>
        <dbReference type="SAM" id="Phobius"/>
    </source>
</evidence>
<name>A0A166U9R3_9PEZI</name>
<feature type="transmembrane region" description="Helical" evidence="6">
    <location>
        <begin position="325"/>
        <end position="342"/>
    </location>
</feature>
<feature type="transmembrane region" description="Helical" evidence="6">
    <location>
        <begin position="191"/>
        <end position="212"/>
    </location>
</feature>
<gene>
    <name evidence="7" type="ORF">CT0861_02546</name>
</gene>
<feature type="transmembrane region" description="Helical" evidence="6">
    <location>
        <begin position="128"/>
        <end position="150"/>
    </location>
</feature>
<protein>
    <submittedName>
        <fullName evidence="7">Major facilitator superfamily transporter</fullName>
    </submittedName>
</protein>
<dbReference type="Gene3D" id="1.20.1250.20">
    <property type="entry name" value="MFS general substrate transporter like domains"/>
    <property type="match status" value="2"/>
</dbReference>
<evidence type="ECO:0000256" key="1">
    <source>
        <dbReference type="ARBA" id="ARBA00004141"/>
    </source>
</evidence>
<dbReference type="FunFam" id="1.20.1250.20:FF:000013">
    <property type="entry name" value="MFS general substrate transporter"/>
    <property type="match status" value="1"/>
</dbReference>
<keyword evidence="8" id="KW-1185">Reference proteome</keyword>